<organism evidence="2 3">
    <name type="scientific">Leminorella richardii</name>
    <dbReference type="NCBI Taxonomy" id="158841"/>
    <lineage>
        <taxon>Bacteria</taxon>
        <taxon>Pseudomonadati</taxon>
        <taxon>Pseudomonadota</taxon>
        <taxon>Gammaproteobacteria</taxon>
        <taxon>Enterobacterales</taxon>
        <taxon>Budviciaceae</taxon>
        <taxon>Leminorella</taxon>
    </lineage>
</organism>
<dbReference type="EC" id="2.1.1.-" evidence="2"/>
<keyword evidence="2" id="KW-0808">Transferase</keyword>
<dbReference type="Gene3D" id="3.40.50.150">
    <property type="entry name" value="Vaccinia Virus protein VP39"/>
    <property type="match status" value="1"/>
</dbReference>
<keyword evidence="2" id="KW-0489">Methyltransferase</keyword>
<dbReference type="OrthoDB" id="9795085at2"/>
<dbReference type="AlphaFoldDB" id="A0A2X4UPW0"/>
<evidence type="ECO:0000259" key="1">
    <source>
        <dbReference type="Pfam" id="PF13649"/>
    </source>
</evidence>
<dbReference type="Pfam" id="PF13649">
    <property type="entry name" value="Methyltransf_25"/>
    <property type="match status" value="1"/>
</dbReference>
<proteinExistence type="predicted"/>
<dbReference type="RefSeq" id="WP_111740312.1">
    <property type="nucleotide sequence ID" value="NZ_LR698987.1"/>
</dbReference>
<dbReference type="CDD" id="cd02440">
    <property type="entry name" value="AdoMet_MTases"/>
    <property type="match status" value="1"/>
</dbReference>
<dbReference type="GO" id="GO:0032259">
    <property type="term" value="P:methylation"/>
    <property type="evidence" value="ECO:0007669"/>
    <property type="project" value="UniProtKB-KW"/>
</dbReference>
<name>A0A2X4UPW0_9GAMM</name>
<keyword evidence="3" id="KW-1185">Reference proteome</keyword>
<evidence type="ECO:0000313" key="2">
    <source>
        <dbReference type="EMBL" id="SQI40893.1"/>
    </source>
</evidence>
<dbReference type="GO" id="GO:0008168">
    <property type="term" value="F:methyltransferase activity"/>
    <property type="evidence" value="ECO:0007669"/>
    <property type="project" value="UniProtKB-KW"/>
</dbReference>
<gene>
    <name evidence="2" type="ORF">NCTC12151_01784</name>
</gene>
<dbReference type="SUPFAM" id="SSF53335">
    <property type="entry name" value="S-adenosyl-L-methionine-dependent methyltransferases"/>
    <property type="match status" value="1"/>
</dbReference>
<protein>
    <submittedName>
        <fullName evidence="2">Uncharacterized RNA methyltransferase SAV1897</fullName>
        <ecNumber evidence="2">2.1.1.-</ecNumber>
    </submittedName>
</protein>
<feature type="domain" description="Methyltransferase" evidence="1">
    <location>
        <begin position="69"/>
        <end position="152"/>
    </location>
</feature>
<dbReference type="InterPro" id="IPR041698">
    <property type="entry name" value="Methyltransf_25"/>
</dbReference>
<dbReference type="Proteomes" id="UP000249005">
    <property type="component" value="Chromosome 1"/>
</dbReference>
<dbReference type="InterPro" id="IPR029063">
    <property type="entry name" value="SAM-dependent_MTases_sf"/>
</dbReference>
<evidence type="ECO:0000313" key="3">
    <source>
        <dbReference type="Proteomes" id="UP000249005"/>
    </source>
</evidence>
<dbReference type="KEGG" id="lri:NCTC12151_01784"/>
<sequence>MENSAEIYQDIDFSRLYLNHMARAGRVEKPACSWDERAEKMATVCANPEDDYLKSFLSLMDLSGAETLLDVGCGPGTICLPCAPHLRQVYGLDYSAGMLDAAKRRATASKIANATFIHRAWDDEWDNVPVCDIVVASRSTLVTDMKRALQKLNEKARLRVYTTHPVQSHFMDARILEALDRRDAGLPNYIYALNVLYQMGIHPKVDYINARHLQPQPDSYEALERSVSWSLGELTIVERQRLKNYYQRCLNDGVPLLDSHRRWAFISWDIDNKCIKNK</sequence>
<accession>A0A2X4UPW0</accession>
<reference evidence="2 3" key="1">
    <citation type="submission" date="2018-06" db="EMBL/GenBank/DDBJ databases">
        <authorList>
            <consortium name="Pathogen Informatics"/>
            <person name="Doyle S."/>
        </authorList>
    </citation>
    <scope>NUCLEOTIDE SEQUENCE [LARGE SCALE GENOMIC DNA]</scope>
    <source>
        <strain evidence="2 3">NCTC12151</strain>
    </source>
</reference>
<dbReference type="EMBL" id="LS483470">
    <property type="protein sequence ID" value="SQI40893.1"/>
    <property type="molecule type" value="Genomic_DNA"/>
</dbReference>